<gene>
    <name evidence="4" type="ORF">18C_00028</name>
</gene>
<evidence type="ECO:0000313" key="5">
    <source>
        <dbReference type="Proteomes" id="UP000515649"/>
    </source>
</evidence>
<evidence type="ECO:0000313" key="4">
    <source>
        <dbReference type="EMBL" id="QMV33096.1"/>
    </source>
</evidence>
<evidence type="ECO:0000256" key="1">
    <source>
        <dbReference type="ARBA" id="ARBA00004328"/>
    </source>
</evidence>
<keyword evidence="2" id="KW-0946">Virion</keyword>
<keyword evidence="5" id="KW-1185">Reference proteome</keyword>
<dbReference type="InterPro" id="IPR012334">
    <property type="entry name" value="Pectin_lyas_fold"/>
</dbReference>
<proteinExistence type="predicted"/>
<protein>
    <recommendedName>
        <fullName evidence="3">Bacteriophage P22 tailspike N-terminal domain-containing protein</fullName>
    </recommendedName>
</protein>
<dbReference type="Pfam" id="PF09008">
    <property type="entry name" value="Head_binding"/>
    <property type="match status" value="1"/>
</dbReference>
<dbReference type="Proteomes" id="UP000515649">
    <property type="component" value="Segment"/>
</dbReference>
<name>A0A7G5B9X3_9CAUD</name>
<dbReference type="Gene3D" id="2.170.14.10">
    <property type="entry name" value="Phage P22 tailspike-like, N-terminal domain"/>
    <property type="match status" value="1"/>
</dbReference>
<dbReference type="GO" id="GO:0044423">
    <property type="term" value="C:virion component"/>
    <property type="evidence" value="ECO:0007669"/>
    <property type="project" value="UniProtKB-KW"/>
</dbReference>
<dbReference type="GO" id="GO:0051701">
    <property type="term" value="P:biological process involved in interaction with host"/>
    <property type="evidence" value="ECO:0007669"/>
    <property type="project" value="UniProtKB-ARBA"/>
</dbReference>
<dbReference type="Gene3D" id="2.160.20.10">
    <property type="entry name" value="Single-stranded right-handed beta-helix, Pectin lyase-like"/>
    <property type="match status" value="1"/>
</dbReference>
<dbReference type="InterPro" id="IPR011050">
    <property type="entry name" value="Pectin_lyase_fold/virulence"/>
</dbReference>
<dbReference type="SUPFAM" id="SSF51327">
    <property type="entry name" value="Head-binding domain of phage P22 tailspike protein"/>
    <property type="match status" value="1"/>
</dbReference>
<dbReference type="InterPro" id="IPR036730">
    <property type="entry name" value="P22_tailspike_N_sf"/>
</dbReference>
<sequence>MGNMVLNPIAFFTDLTGKPLQGGHVYIGVANANPVTNQLTVYQDAAMTIPMSQPLSTSNGYVTLNGTPQPVFVNAASYSLAVNDSAGNLTLSLPNYTNPLLNQTGAGGASQIGFDGTTLDQQFLSRVGRVVDSIAVLRALSKTTYTRAFVTGYYAAGDGGGGAYWYDPTDTSSADNGGTIIVATDGGRWKLIITTSFVSAKQFGAKIDGVTDDSTVINNAKAPLDALGKRLYFPAGICKIGTAIMPPLAGVFGDSPQSSVILCNGVSAFNFPSTFGLGRPACVIEKLGIKSYNNTCDGLFAFNAPGVASGAAVVYNSGLTVRDVEIGTGGRFGGAFSLKDFFRVNIENVGCTDVSQVINLAGSVVQCTFRNITANGDNAPTILQRTGLSTTAATYSSGLLGPEHISCWDCSFIRFNIGVNHQAGLMIDFNQMDMETFQYGFYLKAACNINGGIINPAPNSAGTAAWIGVFKDVPDFETTNGAIIDGLDVNALNVPGTPGSSYGMVIGNGVNKCVGTTIKNCRFRGAASSFLSAISAPLMGGEIILENNQVSGTVATGTTFSVTGASYARVVGNRCATGGTVNGSMSVTDNGTGSIGIVLGNEFATITNTVNSYSGAWNPGTIANSTPASTTVAVPGAVAGDRVIAGLSSLIGSANCMITGYVSSSNNVTVIIYNVSGGSQTIPSGTLNVAVLKP</sequence>
<feature type="domain" description="Bacteriophage P22 tailspike N-terminal" evidence="3">
    <location>
        <begin position="7"/>
        <end position="94"/>
    </location>
</feature>
<comment type="subcellular location">
    <subcellularLocation>
        <location evidence="1">Virion</location>
    </subcellularLocation>
</comment>
<dbReference type="GO" id="GO:0019058">
    <property type="term" value="P:viral life cycle"/>
    <property type="evidence" value="ECO:0007669"/>
    <property type="project" value="UniProtKB-ARBA"/>
</dbReference>
<reference evidence="4 5" key="1">
    <citation type="submission" date="2020-07" db="EMBL/GenBank/DDBJ databases">
        <title>Ralstonia phages.</title>
        <authorList>
            <person name="Trotereau A."/>
            <person name="Boyer C."/>
            <person name="Torres-Barcelo C."/>
        </authorList>
    </citation>
    <scope>NUCLEOTIDE SEQUENCE [LARGE SCALE GENOMIC DNA]</scope>
</reference>
<accession>A0A7G5B9X3</accession>
<evidence type="ECO:0000256" key="2">
    <source>
        <dbReference type="ARBA" id="ARBA00022844"/>
    </source>
</evidence>
<evidence type="ECO:0000259" key="3">
    <source>
        <dbReference type="Pfam" id="PF09008"/>
    </source>
</evidence>
<dbReference type="InterPro" id="IPR009093">
    <property type="entry name" value="P22_tailspike_N"/>
</dbReference>
<dbReference type="EMBL" id="MT740737">
    <property type="protein sequence ID" value="QMV33096.1"/>
    <property type="molecule type" value="Genomic_DNA"/>
</dbReference>
<dbReference type="SUPFAM" id="SSF51126">
    <property type="entry name" value="Pectin lyase-like"/>
    <property type="match status" value="1"/>
</dbReference>
<organism evidence="4 5">
    <name type="scientific">Ralstonia phage Firinga</name>
    <dbReference type="NCBI Taxonomy" id="2759725"/>
    <lineage>
        <taxon>Viruses</taxon>
        <taxon>Duplodnaviria</taxon>
        <taxon>Heunggongvirae</taxon>
        <taxon>Uroviricota</taxon>
        <taxon>Caudoviricetes</taxon>
        <taxon>Firingavirus</taxon>
        <taxon>Firingavirus firinga</taxon>
    </lineage>
</organism>